<comment type="caution">
    <text evidence="2">The sequence shown here is derived from an EMBL/GenBank/DDBJ whole genome shotgun (WGS) entry which is preliminary data.</text>
</comment>
<dbReference type="PROSITE" id="PS51257">
    <property type="entry name" value="PROKAR_LIPOPROTEIN"/>
    <property type="match status" value="1"/>
</dbReference>
<protein>
    <submittedName>
        <fullName evidence="2">Uncharacterized protein</fullName>
    </submittedName>
</protein>
<proteinExistence type="predicted"/>
<feature type="signal peptide" evidence="1">
    <location>
        <begin position="1"/>
        <end position="20"/>
    </location>
</feature>
<organism evidence="2 3">
    <name type="scientific">Lujinxingia vulgaris</name>
    <dbReference type="NCBI Taxonomy" id="2600176"/>
    <lineage>
        <taxon>Bacteria</taxon>
        <taxon>Deltaproteobacteria</taxon>
        <taxon>Bradymonadales</taxon>
        <taxon>Lujinxingiaceae</taxon>
        <taxon>Lujinxingia</taxon>
    </lineage>
</organism>
<keyword evidence="1" id="KW-0732">Signal</keyword>
<gene>
    <name evidence="2" type="ORF">FRC96_06450</name>
</gene>
<feature type="chain" id="PRO_5022699065" evidence="1">
    <location>
        <begin position="21"/>
        <end position="274"/>
    </location>
</feature>
<dbReference type="RefSeq" id="WP_146973685.1">
    <property type="nucleotide sequence ID" value="NZ_VOSL01000025.1"/>
</dbReference>
<dbReference type="OrthoDB" id="5497387at2"/>
<name>A0A5C6XES8_9DELT</name>
<dbReference type="EMBL" id="VOSL01000025">
    <property type="protein sequence ID" value="TXD39907.1"/>
    <property type="molecule type" value="Genomic_DNA"/>
</dbReference>
<evidence type="ECO:0000313" key="2">
    <source>
        <dbReference type="EMBL" id="TXD39907.1"/>
    </source>
</evidence>
<accession>A0A5C6XES8</accession>
<evidence type="ECO:0000256" key="1">
    <source>
        <dbReference type="SAM" id="SignalP"/>
    </source>
</evidence>
<sequence>MKRQLLAALMLSGAIACGDAAPDPSDTTSVVDERSQAAVVTPEFRLSGIGELPDALILEEVGLTITEIRLQPVNGSEVAYSTTRPFGLNFDLSEGETAIRGHAVEFPQTGRYLVSVRLEPLSPDERDELVTEQGAELPMGSLELNGLVQYGEDTMGKVGGEDEDGNPLPLPFERTRVWTIDESWTPFHYESQRAVFFALSNVELAPGEQTLVFNFDLNQWAISALDPIVSAVESIGSQGRPGEVIDISPSLDEAALGTEAMVRAASVSTMPSAL</sequence>
<dbReference type="Proteomes" id="UP000321046">
    <property type="component" value="Unassembled WGS sequence"/>
</dbReference>
<dbReference type="AlphaFoldDB" id="A0A5C6XES8"/>
<evidence type="ECO:0000313" key="3">
    <source>
        <dbReference type="Proteomes" id="UP000321046"/>
    </source>
</evidence>
<reference evidence="2 3" key="1">
    <citation type="submission" date="2019-08" db="EMBL/GenBank/DDBJ databases">
        <title>Bradymonadales sp. TMQ2.</title>
        <authorList>
            <person name="Liang Q."/>
        </authorList>
    </citation>
    <scope>NUCLEOTIDE SEQUENCE [LARGE SCALE GENOMIC DNA]</scope>
    <source>
        <strain evidence="2 3">TMQ2</strain>
    </source>
</reference>